<evidence type="ECO:0000256" key="6">
    <source>
        <dbReference type="ARBA" id="ARBA00022741"/>
    </source>
</evidence>
<evidence type="ECO:0000256" key="9">
    <source>
        <dbReference type="ARBA" id="ARBA00022989"/>
    </source>
</evidence>
<evidence type="ECO:0000256" key="7">
    <source>
        <dbReference type="ARBA" id="ARBA00022777"/>
    </source>
</evidence>
<dbReference type="PROSITE" id="PS00108">
    <property type="entry name" value="PROTEIN_KINASE_ST"/>
    <property type="match status" value="1"/>
</dbReference>
<dbReference type="InterPro" id="IPR024788">
    <property type="entry name" value="Malectin-like_Carb-bd_dom"/>
</dbReference>
<feature type="domain" description="Protein kinase" evidence="15">
    <location>
        <begin position="509"/>
        <end position="784"/>
    </location>
</feature>
<dbReference type="CDD" id="cd14066">
    <property type="entry name" value="STKc_IRAK"/>
    <property type="match status" value="1"/>
</dbReference>
<evidence type="ECO:0000256" key="13">
    <source>
        <dbReference type="SAM" id="Phobius"/>
    </source>
</evidence>
<evidence type="ECO:0000256" key="4">
    <source>
        <dbReference type="ARBA" id="ARBA00022692"/>
    </source>
</evidence>
<evidence type="ECO:0000256" key="2">
    <source>
        <dbReference type="ARBA" id="ARBA00022527"/>
    </source>
</evidence>
<dbReference type="GO" id="GO:0010038">
    <property type="term" value="P:response to metal ion"/>
    <property type="evidence" value="ECO:0007669"/>
    <property type="project" value="UniProtKB-ARBA"/>
</dbReference>
<keyword evidence="2" id="KW-0723">Serine/threonine-protein kinase</keyword>
<keyword evidence="3" id="KW-0808">Transferase</keyword>
<dbReference type="SMART" id="SM00220">
    <property type="entry name" value="S_TKc"/>
    <property type="match status" value="1"/>
</dbReference>
<dbReference type="Gene3D" id="2.60.120.430">
    <property type="entry name" value="Galactose-binding lectin"/>
    <property type="match status" value="2"/>
</dbReference>
<dbReference type="Proteomes" id="UP001374535">
    <property type="component" value="Chromosome 4"/>
</dbReference>
<dbReference type="AlphaFoldDB" id="A0AAQ3NTL0"/>
<sequence>MMFLTFTASFLLLFLLLHFSTHLKAYTREEIFTINCGTTAKSSDGQRIWTGDADTKYLSPQDTVSDKATTQSTSANQIPFSTARLSSSQFNYTFPVSPGPKFVRLFFYPADYSSFLRTHASFSVQSNQFTLLDSFNASLNADAQAIDTIFKEYVVNVKDGESLILTFTPSHPNSYAFINGIEVLSMPNDLYYTPPDDPGFTLVGHDTLFSVGSSTAMETVYRIKSGGQEISPQNDTGLFRYWAAEESYFIKRNPKNDDLPADIDGKMNITVNPDYLAPKELFRTARSMGTNATLNRMSNLTWEFPVDCGFSYVVRLHFCELDPNINNIGDRRFSIYIGSQLADGNADVMVWSQKQKGLAVHKTYAVLIPKNGAQKKFNLSLQMHPYGSSVDSRYADAFLNGLEIFKTNVNNLAGPEPDPIQTPHNIIPGKTSSGNGKTRIVVVAGVGIDVVFISLVILFLVVSRHMRTTETNPSVYKSKSFTATQKASLPSDLCRHFSLEEIEAATKNFDDVFIVGVGGFGHVYKGYIDGGFTPVAIKRLKPGSQQGAHEFLNEIEMLSQLRHLHLVSLIGYCNEMNEMILVYDFMARGTLRDHLYNTDNPAISWKQRLQIVIGAARGLHYLHTGGKHTIIHRDVKTTNILLDDKWVAKVSDFGLSRIGPTGTEKSHVSTLVKGSFGYIDPEYYKRFRLTEKSDVYSFGVVLFEILCGRPALIHNAETQQVSLSNWVRHSDQNGTLAEIVDPTLKNKIAPECLKMFCQIGMSCLLEDGTKRPCMKDVVAMLEFTLQLQESAEQHATEKGEEISEDGFSFSTTDLYVTTTTSTSDDNSYSNNTVSSWTPFSEIMDPKPHLSKCWHNKTKKIVGPVYNSKTLAFLSPHSQI</sequence>
<dbReference type="InterPro" id="IPR011009">
    <property type="entry name" value="Kinase-like_dom_sf"/>
</dbReference>
<dbReference type="Pfam" id="PF07714">
    <property type="entry name" value="PK_Tyr_Ser-Thr"/>
    <property type="match status" value="1"/>
</dbReference>
<dbReference type="SUPFAM" id="SSF56112">
    <property type="entry name" value="Protein kinase-like (PK-like)"/>
    <property type="match status" value="1"/>
</dbReference>
<dbReference type="PROSITE" id="PS00107">
    <property type="entry name" value="PROTEIN_KINASE_ATP"/>
    <property type="match status" value="1"/>
</dbReference>
<dbReference type="Pfam" id="PF12819">
    <property type="entry name" value="Malectin_like"/>
    <property type="match status" value="1"/>
</dbReference>
<dbReference type="InterPro" id="IPR000719">
    <property type="entry name" value="Prot_kinase_dom"/>
</dbReference>
<dbReference type="InterPro" id="IPR001245">
    <property type="entry name" value="Ser-Thr/Tyr_kinase_cat_dom"/>
</dbReference>
<evidence type="ECO:0000256" key="12">
    <source>
        <dbReference type="PROSITE-ProRule" id="PRU10141"/>
    </source>
</evidence>
<dbReference type="InterPro" id="IPR017441">
    <property type="entry name" value="Protein_kinase_ATP_BS"/>
</dbReference>
<dbReference type="GO" id="GO:0004674">
    <property type="term" value="F:protein serine/threonine kinase activity"/>
    <property type="evidence" value="ECO:0007669"/>
    <property type="project" value="UniProtKB-KW"/>
</dbReference>
<keyword evidence="17" id="KW-1185">Reference proteome</keyword>
<dbReference type="FunFam" id="3.30.200.20:FF:000645">
    <property type="entry name" value="Receptor-like protein kinase FERONIA"/>
    <property type="match status" value="1"/>
</dbReference>
<dbReference type="InterPro" id="IPR008271">
    <property type="entry name" value="Ser/Thr_kinase_AS"/>
</dbReference>
<evidence type="ECO:0000256" key="14">
    <source>
        <dbReference type="SAM" id="SignalP"/>
    </source>
</evidence>
<dbReference type="PANTHER" id="PTHR34590:SF15">
    <property type="entry name" value="PROTEIN KINASE DOMAIN-CONTAINING PROTEIN"/>
    <property type="match status" value="1"/>
</dbReference>
<protein>
    <recommendedName>
        <fullName evidence="15">Protein kinase domain-containing protein</fullName>
    </recommendedName>
</protein>
<feature type="binding site" evidence="12">
    <location>
        <position position="538"/>
    </location>
    <ligand>
        <name>ATP</name>
        <dbReference type="ChEBI" id="CHEBI:30616"/>
    </ligand>
</feature>
<evidence type="ECO:0000256" key="10">
    <source>
        <dbReference type="ARBA" id="ARBA00023136"/>
    </source>
</evidence>
<reference evidence="16 17" key="1">
    <citation type="journal article" date="2023" name="Life. Sci Alliance">
        <title>Evolutionary insights into 3D genome organization and epigenetic landscape of Vigna mungo.</title>
        <authorList>
            <person name="Junaid A."/>
            <person name="Singh B."/>
            <person name="Bhatia S."/>
        </authorList>
    </citation>
    <scope>NUCLEOTIDE SEQUENCE [LARGE SCALE GENOMIC DNA]</scope>
    <source>
        <strain evidence="16">Urdbean</strain>
    </source>
</reference>
<keyword evidence="7" id="KW-0418">Kinase</keyword>
<dbReference type="GO" id="GO:0005524">
    <property type="term" value="F:ATP binding"/>
    <property type="evidence" value="ECO:0007669"/>
    <property type="project" value="UniProtKB-UniRule"/>
</dbReference>
<evidence type="ECO:0000313" key="16">
    <source>
        <dbReference type="EMBL" id="WVZ14258.1"/>
    </source>
</evidence>
<keyword evidence="9 13" id="KW-1133">Transmembrane helix</keyword>
<name>A0AAQ3NTL0_VIGMU</name>
<dbReference type="FunFam" id="2.60.120.430:FF:000007">
    <property type="entry name" value="FERONIA receptor-like kinase"/>
    <property type="match status" value="1"/>
</dbReference>
<evidence type="ECO:0000256" key="3">
    <source>
        <dbReference type="ARBA" id="ARBA00022679"/>
    </source>
</evidence>
<dbReference type="Gene3D" id="1.10.510.10">
    <property type="entry name" value="Transferase(Phosphotransferase) domain 1"/>
    <property type="match status" value="1"/>
</dbReference>
<feature type="transmembrane region" description="Helical" evidence="13">
    <location>
        <begin position="440"/>
        <end position="462"/>
    </location>
</feature>
<evidence type="ECO:0000256" key="1">
    <source>
        <dbReference type="ARBA" id="ARBA00004479"/>
    </source>
</evidence>
<evidence type="ECO:0000256" key="11">
    <source>
        <dbReference type="ARBA" id="ARBA00023180"/>
    </source>
</evidence>
<dbReference type="GO" id="GO:0016020">
    <property type="term" value="C:membrane"/>
    <property type="evidence" value="ECO:0007669"/>
    <property type="project" value="UniProtKB-SubCell"/>
</dbReference>
<comment type="subcellular location">
    <subcellularLocation>
        <location evidence="1">Membrane</location>
        <topology evidence="1">Single-pass type I membrane protein</topology>
    </subcellularLocation>
</comment>
<dbReference type="FunFam" id="2.60.120.430:FF:000003">
    <property type="entry name" value="FERONIA receptor-like kinase"/>
    <property type="match status" value="1"/>
</dbReference>
<keyword evidence="11" id="KW-0325">Glycoprotein</keyword>
<dbReference type="Gene3D" id="3.30.200.20">
    <property type="entry name" value="Phosphorylase Kinase, domain 1"/>
    <property type="match status" value="1"/>
</dbReference>
<dbReference type="PANTHER" id="PTHR34590">
    <property type="entry name" value="OS03G0124300 PROTEIN-RELATED"/>
    <property type="match status" value="1"/>
</dbReference>
<evidence type="ECO:0000313" key="17">
    <source>
        <dbReference type="Proteomes" id="UP001374535"/>
    </source>
</evidence>
<dbReference type="EMBL" id="CP144697">
    <property type="protein sequence ID" value="WVZ14258.1"/>
    <property type="molecule type" value="Genomic_DNA"/>
</dbReference>
<evidence type="ECO:0000259" key="15">
    <source>
        <dbReference type="PROSITE" id="PS50011"/>
    </source>
</evidence>
<organism evidence="16 17">
    <name type="scientific">Vigna mungo</name>
    <name type="common">Black gram</name>
    <name type="synonym">Phaseolus mungo</name>
    <dbReference type="NCBI Taxonomy" id="3915"/>
    <lineage>
        <taxon>Eukaryota</taxon>
        <taxon>Viridiplantae</taxon>
        <taxon>Streptophyta</taxon>
        <taxon>Embryophyta</taxon>
        <taxon>Tracheophyta</taxon>
        <taxon>Spermatophyta</taxon>
        <taxon>Magnoliopsida</taxon>
        <taxon>eudicotyledons</taxon>
        <taxon>Gunneridae</taxon>
        <taxon>Pentapetalae</taxon>
        <taxon>rosids</taxon>
        <taxon>fabids</taxon>
        <taxon>Fabales</taxon>
        <taxon>Fabaceae</taxon>
        <taxon>Papilionoideae</taxon>
        <taxon>50 kb inversion clade</taxon>
        <taxon>NPAAA clade</taxon>
        <taxon>indigoferoid/millettioid clade</taxon>
        <taxon>Phaseoleae</taxon>
        <taxon>Vigna</taxon>
    </lineage>
</organism>
<dbReference type="FunFam" id="1.10.510.10:FF:000252">
    <property type="entry name" value="Receptor-like protein kinase FERONIA"/>
    <property type="match status" value="1"/>
</dbReference>
<gene>
    <name evidence="16" type="ORF">V8G54_011824</name>
</gene>
<dbReference type="InterPro" id="IPR045272">
    <property type="entry name" value="ANXUR1/2-like"/>
</dbReference>
<keyword evidence="4 13" id="KW-0812">Transmembrane</keyword>
<accession>A0AAQ3NTL0</accession>
<feature type="chain" id="PRO_5042976628" description="Protein kinase domain-containing protein" evidence="14">
    <location>
        <begin position="26"/>
        <end position="879"/>
    </location>
</feature>
<evidence type="ECO:0000256" key="8">
    <source>
        <dbReference type="ARBA" id="ARBA00022840"/>
    </source>
</evidence>
<keyword evidence="5 14" id="KW-0732">Signal</keyword>
<keyword evidence="8 12" id="KW-0067">ATP-binding</keyword>
<proteinExistence type="predicted"/>
<dbReference type="GO" id="GO:0004714">
    <property type="term" value="F:transmembrane receptor protein tyrosine kinase activity"/>
    <property type="evidence" value="ECO:0007669"/>
    <property type="project" value="InterPro"/>
</dbReference>
<dbReference type="PROSITE" id="PS50011">
    <property type="entry name" value="PROTEIN_KINASE_DOM"/>
    <property type="match status" value="1"/>
</dbReference>
<keyword evidence="10 13" id="KW-0472">Membrane</keyword>
<feature type="signal peptide" evidence="14">
    <location>
        <begin position="1"/>
        <end position="25"/>
    </location>
</feature>
<evidence type="ECO:0000256" key="5">
    <source>
        <dbReference type="ARBA" id="ARBA00022729"/>
    </source>
</evidence>
<keyword evidence="6 12" id="KW-0547">Nucleotide-binding</keyword>